<feature type="transmembrane region" description="Helical" evidence="1">
    <location>
        <begin position="93"/>
        <end position="116"/>
    </location>
</feature>
<evidence type="ECO:0000313" key="2">
    <source>
        <dbReference type="EMBL" id="TMQ65470.1"/>
    </source>
</evidence>
<reference evidence="2 3" key="1">
    <citation type="journal article" date="2019" name="Nat. Microbiol.">
        <title>Mediterranean grassland soil C-N compound turnover is dependent on rainfall and depth, and is mediated by genomically divergent microorganisms.</title>
        <authorList>
            <person name="Diamond S."/>
            <person name="Andeer P.F."/>
            <person name="Li Z."/>
            <person name="Crits-Christoph A."/>
            <person name="Burstein D."/>
            <person name="Anantharaman K."/>
            <person name="Lane K.R."/>
            <person name="Thomas B.C."/>
            <person name="Pan C."/>
            <person name="Northen T.R."/>
            <person name="Banfield J.F."/>
        </authorList>
    </citation>
    <scope>NUCLEOTIDE SEQUENCE [LARGE SCALE GENOMIC DNA]</scope>
    <source>
        <strain evidence="2">WS_8</strain>
    </source>
</reference>
<protein>
    <recommendedName>
        <fullName evidence="4">Glycosyltransferase RgtA/B/C/D-like domain-containing protein</fullName>
    </recommendedName>
</protein>
<dbReference type="AlphaFoldDB" id="A0A538TPE7"/>
<evidence type="ECO:0008006" key="4">
    <source>
        <dbReference type="Google" id="ProtNLM"/>
    </source>
</evidence>
<keyword evidence="1" id="KW-1133">Transmembrane helix</keyword>
<comment type="caution">
    <text evidence="2">The sequence shown here is derived from an EMBL/GenBank/DDBJ whole genome shotgun (WGS) entry which is preliminary data.</text>
</comment>
<proteinExistence type="predicted"/>
<evidence type="ECO:0000256" key="1">
    <source>
        <dbReference type="SAM" id="Phobius"/>
    </source>
</evidence>
<gene>
    <name evidence="2" type="ORF">E6K78_07530</name>
</gene>
<feature type="transmembrane region" description="Helical" evidence="1">
    <location>
        <begin position="316"/>
        <end position="336"/>
    </location>
</feature>
<organism evidence="2 3">
    <name type="scientific">Eiseniibacteriota bacterium</name>
    <dbReference type="NCBI Taxonomy" id="2212470"/>
    <lineage>
        <taxon>Bacteria</taxon>
        <taxon>Candidatus Eiseniibacteriota</taxon>
    </lineage>
</organism>
<dbReference type="EMBL" id="VBOY01000070">
    <property type="protein sequence ID" value="TMQ65470.1"/>
    <property type="molecule type" value="Genomic_DNA"/>
</dbReference>
<feature type="transmembrane region" description="Helical" evidence="1">
    <location>
        <begin position="208"/>
        <end position="231"/>
    </location>
</feature>
<accession>A0A538TPE7</accession>
<sequence>MTSRASGRDASARLARTAFLAVSGVAIAIGLYQATRLFWTSDDAYISFRYAANLNHGLGLVYNAGERVEGYSNFLWTLWCALGLRLGVAPERWAGLSGIACYGGTLALLAALAWARRGARAWPLPIAAVLGAAHRDWSVYATSGLETSLVALLATAGYALLVAPAKPRVFGAGLVFALAALTRLDAVIFAVVALGFLLWTERGSPRTILAYVAPLAAIGAPYAVWKLSYYGDLLPNTFYAKSASLSWWSQGLVYAVLYFRKYWALLLAAPLALVARAPHGEPPARAGASSGRAAALAACCAVAYTAYVARVGGDFMYARFLIPATPFFLVLLEWSIARLPSAWMRAGAAACCLAGLLATPSPVSGTHWVSGVADERAVYRGLNRERTVAIGHELARMFEGVPVRVAFRGAQAILAYESRAAVAIEATTGLTDSLVAHQRLTERGRVGHEKKAPYLYLIERRHVHLLIDNSPGLRDTLGAFVPAVFVHLGGLDGWVLWWDPPVMEALARRGARFSDFPAYLDGYSERMPAMDDARVRADYVRFRRFYFDHVSDPERERPFLARLGRG</sequence>
<keyword evidence="1" id="KW-0472">Membrane</keyword>
<keyword evidence="1" id="KW-0812">Transmembrane</keyword>
<feature type="transmembrane region" description="Helical" evidence="1">
    <location>
        <begin position="173"/>
        <end position="199"/>
    </location>
</feature>
<evidence type="ECO:0000313" key="3">
    <source>
        <dbReference type="Proteomes" id="UP000316609"/>
    </source>
</evidence>
<name>A0A538TPE7_UNCEI</name>
<feature type="transmembrane region" description="Helical" evidence="1">
    <location>
        <begin position="12"/>
        <end position="32"/>
    </location>
</feature>
<feature type="transmembrane region" description="Helical" evidence="1">
    <location>
        <begin position="137"/>
        <end position="161"/>
    </location>
</feature>
<feature type="transmembrane region" description="Helical" evidence="1">
    <location>
        <begin position="251"/>
        <end position="273"/>
    </location>
</feature>
<dbReference type="Proteomes" id="UP000316609">
    <property type="component" value="Unassembled WGS sequence"/>
</dbReference>